<dbReference type="GO" id="GO:0015616">
    <property type="term" value="F:DNA translocase activity"/>
    <property type="evidence" value="ECO:0007669"/>
    <property type="project" value="TreeGrafter"/>
</dbReference>
<evidence type="ECO:0000256" key="7">
    <source>
        <dbReference type="ARBA" id="ARBA00024776"/>
    </source>
</evidence>
<evidence type="ECO:0000313" key="12">
    <source>
        <dbReference type="EMBL" id="JAU00273.1"/>
    </source>
</evidence>
<dbReference type="InterPro" id="IPR001650">
    <property type="entry name" value="Helicase_C-like"/>
</dbReference>
<feature type="domain" description="Helicase ATP-binding" evidence="10">
    <location>
        <begin position="30"/>
        <end position="197"/>
    </location>
</feature>
<accession>A0A1E1XLP0</accession>
<evidence type="ECO:0000256" key="6">
    <source>
        <dbReference type="ARBA" id="ARBA00023306"/>
    </source>
</evidence>
<evidence type="ECO:0000259" key="10">
    <source>
        <dbReference type="PROSITE" id="PS51192"/>
    </source>
</evidence>
<feature type="compositionally biased region" description="Polar residues" evidence="9">
    <location>
        <begin position="897"/>
        <end position="906"/>
    </location>
</feature>
<dbReference type="Pfam" id="PF00271">
    <property type="entry name" value="Helicase_C"/>
    <property type="match status" value="1"/>
</dbReference>
<evidence type="ECO:0000259" key="11">
    <source>
        <dbReference type="PROSITE" id="PS51194"/>
    </source>
</evidence>
<evidence type="ECO:0000256" key="2">
    <source>
        <dbReference type="ARBA" id="ARBA00015341"/>
    </source>
</evidence>
<dbReference type="InterPro" id="IPR014001">
    <property type="entry name" value="Helicase_ATP-bd"/>
</dbReference>
<comment type="function">
    <text evidence="7">Involved in mitotic DNA repair and meiotic recombination. Functions in the recombinational DNA repair pathway. Essential for interhomolog gene conversion (GC), but may have a less important role in intersister GC than spn-A/Rad51. In the presence of DNA, spn-A/Rad51 enhances the ATPase activity of okr/Rad54.</text>
</comment>
<name>A0A1E1XLP0_AMBSC</name>
<feature type="compositionally biased region" description="Polar residues" evidence="9">
    <location>
        <begin position="1039"/>
        <end position="1051"/>
    </location>
</feature>
<feature type="domain" description="Helicase C-terminal" evidence="11">
    <location>
        <begin position="380"/>
        <end position="532"/>
    </location>
</feature>
<dbReference type="FunFam" id="3.40.50.10810:FF:000094">
    <property type="entry name" value="DNA excision repair protein ERCC-6"/>
    <property type="match status" value="1"/>
</dbReference>
<dbReference type="InterPro" id="IPR050496">
    <property type="entry name" value="SNF2_RAD54_helicase_repair"/>
</dbReference>
<sequence>MVEIGKGFFLYQGIERKLYAYQKEGLLWMWGLHLKKRGGVLGDDMGLGKTIQVVAFLSGMFDSDMTKSVLLIMPVSLIANWKKEFQAWAPGIAVYEYHSGSKKERERNLARVQRRGGVLLTSYGMAQTNCEAFCSQNGTQFVWCYLILDEGHKIKNPTKTTKAIYEIPAKHRLVLTGTAIQNNLQELWSLFNFTHQGGLVGSLATFKRQYETPINRAREKDATAGERLLGKEMSAQLRDLIQPYFLRRTKAEVLEDKVNSKDDKASLCPKLTFTSKKNDLVIWIYLSELQKKIYREFLESEEVANILMTKKSPLVQLTVLKKICDHPRLLSKRACVQMGMYDGMSREEIEEFLDREEGMSMSIADVSDEVLLKESGKMTFVLQLLGILRAEGHRTLLFSQSRKILDIIQRILTNRGFVVTRLDGTINKLCERDRIVTQFQTKHSADVFLLTTQVGGVGLTLTSADRVIIYDPSWNPATDAQAVDRAYRIGQQKNVVVYRLITCSTVEEKIYRRQIFKDSIIKQTTGKQKDPMRYFTKQELRELFTLENPNYSGTQVQLHEMHSQNRNTNPALENHIDVLQKMNIFGVSHHDLMFSEESQADAQNEFVPGEIEHVKERARMAQRMITFECDMALDEIQSKESYTVPMNMVVKPRPAEPRARSPKRNGQNSVPIDLDEGTSSKWNKALVVLDDDDADAVCLDGVGSLNKSLANMTVHSSDKSASILVDDSDEELFPTAEHIDSVVIDSDEFSDGVEVVESPVGTKVKEPSFKLGVAAAEQKTSSGAKTEEQENEAHDLQFVKMEQHIKQPIHNEDEGVLTDRSVPELCESAAKLMPETKSEHKSVEWKLESSISQLNTPHSTPEKGSASYSLRSSWEGAQEVASKRALSNNENAGEPNSGASATSSYTVEHAKRHVKKRLWDSPSQSSFVQTKQFLLSPTAAQKEDDSEAITVPKGLGTPQNFSAKLMASTTLSPAKLFHSTPLSTPTKRIAPLFVGSPQQQGSLSCQKMPQSPFQEALAKSVEYDEAKSIPLKVREASAPHSNSALSSVHEISSSEDEQDDSGSEDDVVVRRHCNKKAIVVSDSDYETP</sequence>
<keyword evidence="6" id="KW-0131">Cell cycle</keyword>
<dbReference type="AlphaFoldDB" id="A0A1E1XLP0"/>
<dbReference type="Gene3D" id="3.40.50.10810">
    <property type="entry name" value="Tandem AAA-ATPase domain"/>
    <property type="match status" value="1"/>
</dbReference>
<dbReference type="CDD" id="cd18793">
    <property type="entry name" value="SF2_C_SNF"/>
    <property type="match status" value="1"/>
</dbReference>
<evidence type="ECO:0000256" key="1">
    <source>
        <dbReference type="ARBA" id="ARBA00011467"/>
    </source>
</evidence>
<dbReference type="InterPro" id="IPR000330">
    <property type="entry name" value="SNF2_N"/>
</dbReference>
<dbReference type="PROSITE" id="PS51194">
    <property type="entry name" value="HELICASE_CTER"/>
    <property type="match status" value="1"/>
</dbReference>
<dbReference type="EMBL" id="GFAA01003162">
    <property type="protein sequence ID" value="JAU00273.1"/>
    <property type="molecule type" value="mRNA"/>
</dbReference>
<feature type="region of interest" description="Disordered" evidence="9">
    <location>
        <begin position="851"/>
        <end position="907"/>
    </location>
</feature>
<evidence type="ECO:0000256" key="4">
    <source>
        <dbReference type="ARBA" id="ARBA00022776"/>
    </source>
</evidence>
<dbReference type="InterPro" id="IPR038718">
    <property type="entry name" value="SNF2-like_sf"/>
</dbReference>
<reference evidence="12" key="1">
    <citation type="submission" date="2016-09" db="EMBL/GenBank/DDBJ databases">
        <authorList>
            <person name="Capua I."/>
            <person name="De Benedictis P."/>
            <person name="Joannis T."/>
            <person name="Lombin L.H."/>
            <person name="Cattoli G."/>
        </authorList>
    </citation>
    <scope>NUCLEOTIDE SEQUENCE</scope>
</reference>
<organism evidence="12">
    <name type="scientific">Amblyomma sculptum</name>
    <name type="common">Tick</name>
    <dbReference type="NCBI Taxonomy" id="1581419"/>
    <lineage>
        <taxon>Eukaryota</taxon>
        <taxon>Metazoa</taxon>
        <taxon>Ecdysozoa</taxon>
        <taxon>Arthropoda</taxon>
        <taxon>Chelicerata</taxon>
        <taxon>Arachnida</taxon>
        <taxon>Acari</taxon>
        <taxon>Parasitiformes</taxon>
        <taxon>Ixodida</taxon>
        <taxon>Ixodoidea</taxon>
        <taxon>Ixodidae</taxon>
        <taxon>Amblyomminae</taxon>
        <taxon>Amblyomma</taxon>
    </lineage>
</organism>
<keyword evidence="4" id="KW-0498">Mitosis</keyword>
<proteinExistence type="evidence at transcript level"/>
<dbReference type="SMART" id="SM00487">
    <property type="entry name" value="DEXDc"/>
    <property type="match status" value="1"/>
</dbReference>
<feature type="region of interest" description="Disordered" evidence="9">
    <location>
        <begin position="1032"/>
        <end position="1069"/>
    </location>
</feature>
<dbReference type="GO" id="GO:0005524">
    <property type="term" value="F:ATP binding"/>
    <property type="evidence" value="ECO:0007669"/>
    <property type="project" value="InterPro"/>
</dbReference>
<feature type="compositionally biased region" description="Acidic residues" evidence="9">
    <location>
        <begin position="1053"/>
        <end position="1066"/>
    </location>
</feature>
<evidence type="ECO:0000256" key="3">
    <source>
        <dbReference type="ARBA" id="ARBA00022618"/>
    </source>
</evidence>
<dbReference type="GO" id="GO:0051301">
    <property type="term" value="P:cell division"/>
    <property type="evidence" value="ECO:0007669"/>
    <property type="project" value="UniProtKB-KW"/>
</dbReference>
<dbReference type="Gene3D" id="3.40.50.300">
    <property type="entry name" value="P-loop containing nucleotide triphosphate hydrolases"/>
    <property type="match status" value="1"/>
</dbReference>
<dbReference type="Pfam" id="PF00176">
    <property type="entry name" value="SNF2-rel_dom"/>
    <property type="match status" value="1"/>
</dbReference>
<evidence type="ECO:0000256" key="8">
    <source>
        <dbReference type="ARBA" id="ARBA00029956"/>
    </source>
</evidence>
<dbReference type="InterPro" id="IPR049730">
    <property type="entry name" value="SNF2/RAD54-like_C"/>
</dbReference>
<dbReference type="PANTHER" id="PTHR45629">
    <property type="entry name" value="SNF2/RAD54 FAMILY MEMBER"/>
    <property type="match status" value="1"/>
</dbReference>
<dbReference type="SUPFAM" id="SSF52540">
    <property type="entry name" value="P-loop containing nucleoside triphosphate hydrolases"/>
    <property type="match status" value="2"/>
</dbReference>
<dbReference type="GO" id="GO:0016787">
    <property type="term" value="F:hydrolase activity"/>
    <property type="evidence" value="ECO:0007669"/>
    <property type="project" value="UniProtKB-KW"/>
</dbReference>
<dbReference type="PROSITE" id="PS51192">
    <property type="entry name" value="HELICASE_ATP_BIND_1"/>
    <property type="match status" value="1"/>
</dbReference>
<comment type="subunit">
    <text evidence="1">Interacts (via N-terminus) with spn-A/Rad51.</text>
</comment>
<evidence type="ECO:0000256" key="5">
    <source>
        <dbReference type="ARBA" id="ARBA00022801"/>
    </source>
</evidence>
<dbReference type="PANTHER" id="PTHR45629:SF7">
    <property type="entry name" value="DNA EXCISION REPAIR PROTEIN ERCC-6-RELATED"/>
    <property type="match status" value="1"/>
</dbReference>
<feature type="region of interest" description="Disordered" evidence="9">
    <location>
        <begin position="653"/>
        <end position="676"/>
    </location>
</feature>
<dbReference type="InterPro" id="IPR027417">
    <property type="entry name" value="P-loop_NTPase"/>
</dbReference>
<evidence type="ECO:0000256" key="9">
    <source>
        <dbReference type="SAM" id="MobiDB-lite"/>
    </source>
</evidence>
<protein>
    <recommendedName>
        <fullName evidence="2">DNA repair and recombination protein RAD54-like</fullName>
    </recommendedName>
    <alternativeName>
        <fullName evidence="8">Protein okra</fullName>
    </alternativeName>
</protein>
<dbReference type="SMART" id="SM00490">
    <property type="entry name" value="HELICc"/>
    <property type="match status" value="1"/>
</dbReference>
<keyword evidence="5" id="KW-0378">Hydrolase</keyword>
<feature type="region of interest" description="Disordered" evidence="9">
    <location>
        <begin position="938"/>
        <end position="958"/>
    </location>
</feature>
<keyword evidence="3" id="KW-0132">Cell division</keyword>
<reference evidence="12" key="2">
    <citation type="journal article" date="2017" name="Front. Cell. Infect. Microbiol.">
        <title>Analysis of the Salivary Gland Transcriptome of Unfed and Partially Fed Amblyomma sculptum Ticks and Descriptive Proteome of the Saliva.</title>
        <authorList>
            <person name="Esteves E."/>
            <person name="Maruyama S.R."/>
            <person name="Kawahara R."/>
            <person name="Fujita A."/>
            <person name="Martins L.A."/>
            <person name="Righi A.A."/>
            <person name="Costa F.B."/>
            <person name="Palmisano G."/>
            <person name="Labruna M.B."/>
            <person name="Sa-Nunes A."/>
            <person name="Ribeiro J.M.C."/>
            <person name="Fogaca A.C."/>
        </authorList>
    </citation>
    <scope>NUCLEOTIDE SEQUENCE</scope>
</reference>